<keyword evidence="9" id="KW-0677">Repeat</keyword>
<comment type="subcellular location">
    <subcellularLocation>
        <location evidence="1">Cytoplasm</location>
    </subcellularLocation>
</comment>
<dbReference type="Gene3D" id="2.160.10.10">
    <property type="entry name" value="Hexapeptide repeat proteins"/>
    <property type="match status" value="1"/>
</dbReference>
<keyword evidence="6" id="KW-0963">Cytoplasm</keyword>
<evidence type="ECO:0000256" key="9">
    <source>
        <dbReference type="ARBA" id="ARBA00022737"/>
    </source>
</evidence>
<accession>A0A3Q8WUZ7</accession>
<evidence type="ECO:0000256" key="10">
    <source>
        <dbReference type="ARBA" id="ARBA00023192"/>
    </source>
</evidence>
<dbReference type="Proteomes" id="UP000270021">
    <property type="component" value="Chromosome"/>
</dbReference>
<keyword evidence="11 13" id="KW-0012">Acyltransferase</keyword>
<dbReference type="Pfam" id="PF00132">
    <property type="entry name" value="Hexapep"/>
    <property type="match status" value="1"/>
</dbReference>
<evidence type="ECO:0000256" key="8">
    <source>
        <dbReference type="ARBA" id="ARBA00022679"/>
    </source>
</evidence>
<dbReference type="AlphaFoldDB" id="A0A3Q8WUZ7"/>
<keyword evidence="8 13" id="KW-0808">Transferase</keyword>
<evidence type="ECO:0000256" key="7">
    <source>
        <dbReference type="ARBA" id="ARBA00022605"/>
    </source>
</evidence>
<dbReference type="KEGG" id="fsl:EJO69_05220"/>
<reference evidence="14 15" key="1">
    <citation type="submission" date="2018-12" db="EMBL/GenBank/DDBJ databases">
        <title>Complete genome sequence of Flaviflexus salsibiostraticola KCTC 33148.</title>
        <authorList>
            <person name="Bae J.-W."/>
        </authorList>
    </citation>
    <scope>NUCLEOTIDE SEQUENCE [LARGE SCALE GENOMIC DNA]</scope>
    <source>
        <strain evidence="14 15">KCTC 33148</strain>
    </source>
</reference>
<evidence type="ECO:0000256" key="5">
    <source>
        <dbReference type="ARBA" id="ARBA00018522"/>
    </source>
</evidence>
<comment type="similarity">
    <text evidence="3 13">Belongs to the transferase hexapeptide repeat family.</text>
</comment>
<comment type="catalytic activity">
    <reaction evidence="12 13">
        <text>L-serine + acetyl-CoA = O-acetyl-L-serine + CoA</text>
        <dbReference type="Rhea" id="RHEA:24560"/>
        <dbReference type="ChEBI" id="CHEBI:33384"/>
        <dbReference type="ChEBI" id="CHEBI:57287"/>
        <dbReference type="ChEBI" id="CHEBI:57288"/>
        <dbReference type="ChEBI" id="CHEBI:58340"/>
        <dbReference type="EC" id="2.3.1.30"/>
    </reaction>
</comment>
<keyword evidence="7" id="KW-0028">Amino-acid biosynthesis</keyword>
<dbReference type="NCBIfam" id="TIGR01172">
    <property type="entry name" value="cysE"/>
    <property type="match status" value="1"/>
</dbReference>
<dbReference type="PROSITE" id="PS00101">
    <property type="entry name" value="HEXAPEP_TRANSFERASES"/>
    <property type="match status" value="1"/>
</dbReference>
<dbReference type="FunFam" id="1.10.3130.10:FF:000003">
    <property type="entry name" value="Serine acetyltransferase"/>
    <property type="match status" value="1"/>
</dbReference>
<evidence type="ECO:0000256" key="6">
    <source>
        <dbReference type="ARBA" id="ARBA00022490"/>
    </source>
</evidence>
<comment type="pathway">
    <text evidence="2">Amino-acid biosynthesis; L-cysteine biosynthesis; L-cysteine from L-serine: step 1/2.</text>
</comment>
<keyword evidence="10" id="KW-0198">Cysteine biosynthesis</keyword>
<protein>
    <recommendedName>
        <fullName evidence="5 13">Serine acetyltransferase</fullName>
        <ecNumber evidence="4 13">2.3.1.30</ecNumber>
    </recommendedName>
</protein>
<dbReference type="FunFam" id="2.160.10.10:FF:000007">
    <property type="entry name" value="Serine acetyltransferase"/>
    <property type="match status" value="1"/>
</dbReference>
<dbReference type="OrthoDB" id="9801456at2"/>
<organism evidence="14 15">
    <name type="scientific">Flaviflexus salsibiostraticola</name>
    <dbReference type="NCBI Taxonomy" id="1282737"/>
    <lineage>
        <taxon>Bacteria</taxon>
        <taxon>Bacillati</taxon>
        <taxon>Actinomycetota</taxon>
        <taxon>Actinomycetes</taxon>
        <taxon>Actinomycetales</taxon>
        <taxon>Actinomycetaceae</taxon>
        <taxon>Flaviflexus</taxon>
    </lineage>
</organism>
<dbReference type="GO" id="GO:0009001">
    <property type="term" value="F:serine O-acetyltransferase activity"/>
    <property type="evidence" value="ECO:0007669"/>
    <property type="project" value="UniProtKB-EC"/>
</dbReference>
<evidence type="ECO:0000256" key="13">
    <source>
        <dbReference type="PIRNR" id="PIRNR000441"/>
    </source>
</evidence>
<dbReference type="EMBL" id="CP034438">
    <property type="protein sequence ID" value="AZN29774.1"/>
    <property type="molecule type" value="Genomic_DNA"/>
</dbReference>
<evidence type="ECO:0000313" key="15">
    <source>
        <dbReference type="Proteomes" id="UP000270021"/>
    </source>
</evidence>
<proteinExistence type="inferred from homology"/>
<evidence type="ECO:0000256" key="12">
    <source>
        <dbReference type="ARBA" id="ARBA00049486"/>
    </source>
</evidence>
<dbReference type="InterPro" id="IPR053376">
    <property type="entry name" value="Serine_acetyltransferase"/>
</dbReference>
<dbReference type="InterPro" id="IPR045304">
    <property type="entry name" value="LbH_SAT"/>
</dbReference>
<dbReference type="EC" id="2.3.1.30" evidence="4 13"/>
<dbReference type="PANTHER" id="PTHR42811">
    <property type="entry name" value="SERINE ACETYLTRANSFERASE"/>
    <property type="match status" value="1"/>
</dbReference>
<evidence type="ECO:0000256" key="11">
    <source>
        <dbReference type="ARBA" id="ARBA00023315"/>
    </source>
</evidence>
<dbReference type="PIRSF" id="PIRSF000441">
    <property type="entry name" value="CysE"/>
    <property type="match status" value="1"/>
</dbReference>
<dbReference type="InterPro" id="IPR001451">
    <property type="entry name" value="Hexapep"/>
</dbReference>
<dbReference type="Gene3D" id="1.10.3130.10">
    <property type="entry name" value="serine acetyltransferase, domain 1"/>
    <property type="match status" value="1"/>
</dbReference>
<gene>
    <name evidence="14" type="primary">cysE</name>
    <name evidence="14" type="ORF">EJO69_05220</name>
</gene>
<dbReference type="InterPro" id="IPR018357">
    <property type="entry name" value="Hexapep_transf_CS"/>
</dbReference>
<dbReference type="InterPro" id="IPR005881">
    <property type="entry name" value="Ser_O-AcTrfase"/>
</dbReference>
<evidence type="ECO:0000313" key="14">
    <source>
        <dbReference type="EMBL" id="AZN29774.1"/>
    </source>
</evidence>
<dbReference type="InterPro" id="IPR042122">
    <property type="entry name" value="Ser_AcTrfase_N_sf"/>
</dbReference>
<keyword evidence="15" id="KW-1185">Reference proteome</keyword>
<dbReference type="GO" id="GO:0005737">
    <property type="term" value="C:cytoplasm"/>
    <property type="evidence" value="ECO:0007669"/>
    <property type="project" value="UniProtKB-SubCell"/>
</dbReference>
<sequence length="193" mass="20342">MIFSLGASLTTLLKEDLEAARRRDPAARTSLEVALAYPGVHALWAHRIAHAMWTKSDLLKLPARLLSQVARSITGIEIHPGAKLGRRMFIDHGMGVVIGETAEVGEDVMLYHGTTLGGVSLSKGKRHPTVGNRVTIGAGAKVLGPITLGDDSQIGANAVVIRDVPAGVTAVGVPAKNRSVPVLEPAMDPAIWI</sequence>
<dbReference type="SUPFAM" id="SSF51161">
    <property type="entry name" value="Trimeric LpxA-like enzymes"/>
    <property type="match status" value="1"/>
</dbReference>
<evidence type="ECO:0000256" key="4">
    <source>
        <dbReference type="ARBA" id="ARBA00013266"/>
    </source>
</evidence>
<dbReference type="NCBIfam" id="NF041874">
    <property type="entry name" value="EPS_EpsC"/>
    <property type="match status" value="1"/>
</dbReference>
<dbReference type="GO" id="GO:0006535">
    <property type="term" value="P:cysteine biosynthetic process from serine"/>
    <property type="evidence" value="ECO:0007669"/>
    <property type="project" value="InterPro"/>
</dbReference>
<evidence type="ECO:0000256" key="1">
    <source>
        <dbReference type="ARBA" id="ARBA00004496"/>
    </source>
</evidence>
<name>A0A3Q8WUZ7_9ACTO</name>
<dbReference type="CDD" id="cd03354">
    <property type="entry name" value="LbH_SAT"/>
    <property type="match status" value="1"/>
</dbReference>
<evidence type="ECO:0000256" key="2">
    <source>
        <dbReference type="ARBA" id="ARBA00004876"/>
    </source>
</evidence>
<evidence type="ECO:0000256" key="3">
    <source>
        <dbReference type="ARBA" id="ARBA00007274"/>
    </source>
</evidence>
<dbReference type="InterPro" id="IPR011004">
    <property type="entry name" value="Trimer_LpxA-like_sf"/>
</dbReference>